<sequence length="529" mass="56014">MTSSRRISALSHVIVTRPPPLAIATGVSKRGGRWVRADTPVIVGMGEAIDRPAAIATALEPRTLAAEAARRADRDAGGGLLAAIDALDIVNIASWRHDDIAALLCRDLAIDPTLRACHPVGGESPVRLLHEAALRIARGESRVALICGAEAQHSVMLARREGVMPDWTPFGPDAPSPLRGADIVHPLARRYGLTSPTHVYPLFEMASAAAWGQTPAQARAESGTLWARYAAVAAGNPMAWRHSDWTAEQIVAPADDNRLIAWPYTKHMVANPRVNMGAAILMTRLDVALKAGIAADRLIHVHGGAAADEPRDFLARDGFAGSPAQDAVLNAMTDRVPGGFDALELYSCFPCVPKMARRSLGLGADIEPSVTGGLSFFGGPLSNYMLHAACAMVRRLRGGGTGLLYGQGEFVTKHHALLLSADAAPQPLAQDYSVQADADRRRGAVPPLVEPAPGLAQVETATILYRRDGAVDQGVVVLRTTGGARTLASVSAEDQATLSRITDDSRFPVGLAGRIAADGDRMIWRPEGL</sequence>
<dbReference type="AlphaFoldDB" id="A0A9X7UEH5"/>
<dbReference type="SUPFAM" id="SSF53901">
    <property type="entry name" value="Thiolase-like"/>
    <property type="match status" value="1"/>
</dbReference>
<dbReference type="PANTHER" id="PTHR18919">
    <property type="entry name" value="ACETYL-COA C-ACYLTRANSFERASE"/>
    <property type="match status" value="1"/>
</dbReference>
<keyword evidence="2" id="KW-0808">Transferase</keyword>
<comment type="similarity">
    <text evidence="1">Belongs to the thiolase-like superfamily. Thiolase family.</text>
</comment>
<feature type="domain" description="Thiolase-like protein type 1 additional C-terminal" evidence="4">
    <location>
        <begin position="444"/>
        <end position="519"/>
    </location>
</feature>
<keyword evidence="3" id="KW-0012">Acyltransferase</keyword>
<name>A0A9X7UEH5_SPHYA</name>
<proteinExistence type="inferred from homology"/>
<organism evidence="5 6">
    <name type="scientific">Sphingobium yanoikuyae</name>
    <name type="common">Sphingomonas yanoikuyae</name>
    <dbReference type="NCBI Taxonomy" id="13690"/>
    <lineage>
        <taxon>Bacteria</taxon>
        <taxon>Pseudomonadati</taxon>
        <taxon>Pseudomonadota</taxon>
        <taxon>Alphaproteobacteria</taxon>
        <taxon>Sphingomonadales</taxon>
        <taxon>Sphingomonadaceae</taxon>
        <taxon>Sphingobium</taxon>
    </lineage>
</organism>
<accession>A0A9X7UEH5</accession>
<dbReference type="GO" id="GO:0016746">
    <property type="term" value="F:acyltransferase activity"/>
    <property type="evidence" value="ECO:0007669"/>
    <property type="project" value="UniProtKB-KW"/>
</dbReference>
<evidence type="ECO:0000313" key="5">
    <source>
        <dbReference type="EMBL" id="QNG48662.1"/>
    </source>
</evidence>
<evidence type="ECO:0000256" key="3">
    <source>
        <dbReference type="ARBA" id="ARBA00023315"/>
    </source>
</evidence>
<dbReference type="Pfam" id="PF18313">
    <property type="entry name" value="TLP1_add_C"/>
    <property type="match status" value="1"/>
</dbReference>
<protein>
    <submittedName>
        <fullName evidence="5">Acetyl-CoA acetyltransferase</fullName>
    </submittedName>
</protein>
<dbReference type="EMBL" id="CP060122">
    <property type="protein sequence ID" value="QNG48662.1"/>
    <property type="molecule type" value="Genomic_DNA"/>
</dbReference>
<evidence type="ECO:0000259" key="4">
    <source>
        <dbReference type="Pfam" id="PF18313"/>
    </source>
</evidence>
<gene>
    <name evidence="5" type="ORF">H3V42_14770</name>
</gene>
<dbReference type="InterPro" id="IPR016039">
    <property type="entry name" value="Thiolase-like"/>
</dbReference>
<dbReference type="Gene3D" id="3.40.47.10">
    <property type="match status" value="1"/>
</dbReference>
<evidence type="ECO:0000256" key="2">
    <source>
        <dbReference type="ARBA" id="ARBA00022679"/>
    </source>
</evidence>
<dbReference type="InterPro" id="IPR040771">
    <property type="entry name" value="TLP1_add_C"/>
</dbReference>
<dbReference type="Gene3D" id="2.40.50.840">
    <property type="match status" value="1"/>
</dbReference>
<dbReference type="Proteomes" id="UP000515377">
    <property type="component" value="Chromosome"/>
</dbReference>
<evidence type="ECO:0000256" key="1">
    <source>
        <dbReference type="ARBA" id="ARBA00010982"/>
    </source>
</evidence>
<dbReference type="PANTHER" id="PTHR18919:SF139">
    <property type="entry name" value="THIOLASE-LIKE PROTEIN TYPE 1 ADDITIONAL C-TERMINAL DOMAIN-CONTAINING PROTEIN"/>
    <property type="match status" value="1"/>
</dbReference>
<reference evidence="5 6" key="1">
    <citation type="submission" date="2020-07" db="EMBL/GenBank/DDBJ databases">
        <title>Whole genome sequence of Sphingobium yanoikuyae A3.</title>
        <authorList>
            <person name="Han S.-S."/>
        </authorList>
    </citation>
    <scope>NUCLEOTIDE SEQUENCE [LARGE SCALE GENOMIC DNA]</scope>
    <source>
        <strain evidence="5 6">A3</strain>
    </source>
</reference>
<evidence type="ECO:0000313" key="6">
    <source>
        <dbReference type="Proteomes" id="UP000515377"/>
    </source>
</evidence>